<comment type="caution">
    <text evidence="1">The sequence shown here is derived from an EMBL/GenBank/DDBJ whole genome shotgun (WGS) entry which is preliminary data.</text>
</comment>
<organism evidence="1 2">
    <name type="scientific">Candidatus Doudnabacteria bacterium RIFCSPHIGHO2_12_FULL_48_16</name>
    <dbReference type="NCBI Taxonomy" id="1817838"/>
    <lineage>
        <taxon>Bacteria</taxon>
        <taxon>Candidatus Doudnaibacteriota</taxon>
    </lineage>
</organism>
<protein>
    <submittedName>
        <fullName evidence="1">Uncharacterized protein</fullName>
    </submittedName>
</protein>
<dbReference type="AlphaFoldDB" id="A0A1F5PJP1"/>
<gene>
    <name evidence="1" type="ORF">A3E29_03185</name>
</gene>
<dbReference type="EMBL" id="MFEY01000007">
    <property type="protein sequence ID" value="OGE90087.1"/>
    <property type="molecule type" value="Genomic_DNA"/>
</dbReference>
<evidence type="ECO:0000313" key="1">
    <source>
        <dbReference type="EMBL" id="OGE90087.1"/>
    </source>
</evidence>
<name>A0A1F5PJP1_9BACT</name>
<reference evidence="1 2" key="1">
    <citation type="journal article" date="2016" name="Nat. Commun.">
        <title>Thousands of microbial genomes shed light on interconnected biogeochemical processes in an aquifer system.</title>
        <authorList>
            <person name="Anantharaman K."/>
            <person name="Brown C.T."/>
            <person name="Hug L.A."/>
            <person name="Sharon I."/>
            <person name="Castelle C.J."/>
            <person name="Probst A.J."/>
            <person name="Thomas B.C."/>
            <person name="Singh A."/>
            <person name="Wilkins M.J."/>
            <person name="Karaoz U."/>
            <person name="Brodie E.L."/>
            <person name="Williams K.H."/>
            <person name="Hubbard S.S."/>
            <person name="Banfield J.F."/>
        </authorList>
    </citation>
    <scope>NUCLEOTIDE SEQUENCE [LARGE SCALE GENOMIC DNA]</scope>
</reference>
<accession>A0A1F5PJP1</accession>
<sequence>MSRLDYQKYRIDKIIELAKFCFSLGLLCFLVIKAPNEATQVVGTAGAFILGGSKFKDKLGL</sequence>
<proteinExistence type="predicted"/>
<dbReference type="Proteomes" id="UP000177682">
    <property type="component" value="Unassembled WGS sequence"/>
</dbReference>
<evidence type="ECO:0000313" key="2">
    <source>
        <dbReference type="Proteomes" id="UP000177682"/>
    </source>
</evidence>